<dbReference type="PRINTS" id="PR00413">
    <property type="entry name" value="HADHALOGNASE"/>
</dbReference>
<sequence length="210" mass="23200">MMTPRYSHVFFDLDGTLVDSSRDIAVSVNHVRQEMEMETLPEPLIQSYIGDGVEKLFHRALGSDDPALIHRAITLWRPHYENSCMVHTDFYPGIADLLRDLAASGACLSLLTNKPHRPTEIILDGFGVRGLFTAVVGGDSTPTRKPHPEMFEMALKISGADRHGVIHVGDGHNDIKAPGIAESKPAGWHGVTVGTRRSRMRILWSGTRVN</sequence>
<dbReference type="SUPFAM" id="SSF56784">
    <property type="entry name" value="HAD-like"/>
    <property type="match status" value="1"/>
</dbReference>
<reference evidence="1 2" key="1">
    <citation type="submission" date="2023-06" db="EMBL/GenBank/DDBJ databases">
        <title>Whole genome sequence of Oscillatoria calcuttensis NRMC-F 0142.</title>
        <authorList>
            <person name="Shakena Fathima T."/>
            <person name="Muralitharan G."/>
            <person name="Thajuddin N."/>
        </authorList>
    </citation>
    <scope>NUCLEOTIDE SEQUENCE [LARGE SCALE GENOMIC DNA]</scope>
    <source>
        <strain evidence="1 2">NRMC-F 0142</strain>
    </source>
</reference>
<dbReference type="SFLD" id="SFLDS00003">
    <property type="entry name" value="Haloacid_Dehalogenase"/>
    <property type="match status" value="1"/>
</dbReference>
<dbReference type="Pfam" id="PF13419">
    <property type="entry name" value="HAD_2"/>
    <property type="match status" value="1"/>
</dbReference>
<evidence type="ECO:0000313" key="1">
    <source>
        <dbReference type="EMBL" id="MDL5056608.1"/>
    </source>
</evidence>
<dbReference type="RefSeq" id="WP_284474925.1">
    <property type="nucleotide sequence ID" value="NZ_JASVEJ010000015.1"/>
</dbReference>
<dbReference type="InterPro" id="IPR023214">
    <property type="entry name" value="HAD_sf"/>
</dbReference>
<organism evidence="1 2">
    <name type="scientific">Geitlerinema calcuttense NRMC-F 0142</name>
    <dbReference type="NCBI Taxonomy" id="2922238"/>
    <lineage>
        <taxon>Bacteria</taxon>
        <taxon>Bacillati</taxon>
        <taxon>Cyanobacteriota</taxon>
        <taxon>Cyanophyceae</taxon>
        <taxon>Geitlerinematales</taxon>
        <taxon>Geitlerinemataceae</taxon>
        <taxon>Geitlerinema</taxon>
    </lineage>
</organism>
<protein>
    <submittedName>
        <fullName evidence="1">HAD-IA family hydrolase</fullName>
    </submittedName>
</protein>
<dbReference type="PANTHER" id="PTHR43434:SF1">
    <property type="entry name" value="PHOSPHOGLYCOLATE PHOSPHATASE"/>
    <property type="match status" value="1"/>
</dbReference>
<evidence type="ECO:0000313" key="2">
    <source>
        <dbReference type="Proteomes" id="UP001230986"/>
    </source>
</evidence>
<comment type="caution">
    <text evidence="1">The sequence shown here is derived from an EMBL/GenBank/DDBJ whole genome shotgun (WGS) entry which is preliminary data.</text>
</comment>
<dbReference type="Gene3D" id="1.10.150.240">
    <property type="entry name" value="Putative phosphatase, domain 2"/>
    <property type="match status" value="1"/>
</dbReference>
<dbReference type="InterPro" id="IPR050155">
    <property type="entry name" value="HAD-like_hydrolase_sf"/>
</dbReference>
<dbReference type="Gene3D" id="3.40.50.1000">
    <property type="entry name" value="HAD superfamily/HAD-like"/>
    <property type="match status" value="1"/>
</dbReference>
<dbReference type="PANTHER" id="PTHR43434">
    <property type="entry name" value="PHOSPHOGLYCOLATE PHOSPHATASE"/>
    <property type="match status" value="1"/>
</dbReference>
<dbReference type="InterPro" id="IPR041492">
    <property type="entry name" value="HAD_2"/>
</dbReference>
<proteinExistence type="predicted"/>
<gene>
    <name evidence="1" type="ORF">QQ055_03885</name>
</gene>
<dbReference type="Proteomes" id="UP001230986">
    <property type="component" value="Unassembled WGS sequence"/>
</dbReference>
<keyword evidence="2" id="KW-1185">Reference proteome</keyword>
<dbReference type="EMBL" id="JASVEJ010000015">
    <property type="protein sequence ID" value="MDL5056608.1"/>
    <property type="molecule type" value="Genomic_DNA"/>
</dbReference>
<dbReference type="InterPro" id="IPR023198">
    <property type="entry name" value="PGP-like_dom2"/>
</dbReference>
<dbReference type="NCBIfam" id="TIGR01549">
    <property type="entry name" value="HAD-SF-IA-v1"/>
    <property type="match status" value="1"/>
</dbReference>
<name>A0ABT7LX83_9CYAN</name>
<dbReference type="InterPro" id="IPR036412">
    <property type="entry name" value="HAD-like_sf"/>
</dbReference>
<keyword evidence="1" id="KW-0378">Hydrolase</keyword>
<dbReference type="InterPro" id="IPR006439">
    <property type="entry name" value="HAD-SF_hydro_IA"/>
</dbReference>
<dbReference type="GO" id="GO:0016787">
    <property type="term" value="F:hydrolase activity"/>
    <property type="evidence" value="ECO:0007669"/>
    <property type="project" value="UniProtKB-KW"/>
</dbReference>
<accession>A0ABT7LX83</accession>
<dbReference type="SFLD" id="SFLDG01129">
    <property type="entry name" value="C1.5:_HAD__Beta-PGM__Phosphata"/>
    <property type="match status" value="1"/>
</dbReference>